<dbReference type="SUPFAM" id="SSF53383">
    <property type="entry name" value="PLP-dependent transferases"/>
    <property type="match status" value="1"/>
</dbReference>
<dbReference type="PANTHER" id="PTHR43586">
    <property type="entry name" value="CYSTEINE DESULFURASE"/>
    <property type="match status" value="1"/>
</dbReference>
<dbReference type="PANTHER" id="PTHR43586:SF21">
    <property type="entry name" value="PYRIDOXAL PHOSPHATE (PLP)-DEPENDENT ASPARTATE AMINOTRANSFERASE SUPERFAMILY"/>
    <property type="match status" value="1"/>
</dbReference>
<dbReference type="Gene3D" id="3.40.640.10">
    <property type="entry name" value="Type I PLP-dependent aspartate aminotransferase-like (Major domain)"/>
    <property type="match status" value="1"/>
</dbReference>
<reference evidence="2 3" key="1">
    <citation type="submission" date="2023-07" db="EMBL/GenBank/DDBJ databases">
        <title>Sequencing the genomes of 1000 actinobacteria strains.</title>
        <authorList>
            <person name="Klenk H.-P."/>
        </authorList>
    </citation>
    <scope>NUCLEOTIDE SEQUENCE [LARGE SCALE GENOMIC DNA]</scope>
    <source>
        <strain evidence="2 3">DSM 44508</strain>
    </source>
</reference>
<dbReference type="GO" id="GO:0016829">
    <property type="term" value="F:lyase activity"/>
    <property type="evidence" value="ECO:0007669"/>
    <property type="project" value="UniProtKB-KW"/>
</dbReference>
<dbReference type="InterPro" id="IPR000192">
    <property type="entry name" value="Aminotrans_V_dom"/>
</dbReference>
<dbReference type="InterPro" id="IPR015424">
    <property type="entry name" value="PyrdxlP-dep_Trfase"/>
</dbReference>
<dbReference type="Gene3D" id="3.90.1150.10">
    <property type="entry name" value="Aspartate Aminotransferase, domain 1"/>
    <property type="match status" value="1"/>
</dbReference>
<evidence type="ECO:0000313" key="3">
    <source>
        <dbReference type="Proteomes" id="UP001183619"/>
    </source>
</evidence>
<comment type="caution">
    <text evidence="2">The sequence shown here is derived from an EMBL/GenBank/DDBJ whole genome shotgun (WGS) entry which is preliminary data.</text>
</comment>
<sequence length="433" mass="45977">MMKDFSFNAVSFGVLHVVFDVARVRGLYTSLSDGWTYLTAHRQPQIPETVSAAVARGFRLAPVMASPELAVAHLGSPYSPGFASPSLSLAHEEIPSNPCMTGQLGADASIQSALNAIADLTDTTADAVVLGPSLDVLYARLAQAIQPLFRRGGQVVAVRADARQLNHPDTVFAESDLGTGALPVWQYSSLVSGVTRVVSLSTAHAQVGTAYDVSQIADMVRDRSRAWVLVDATPTAGYSPISLEELGAHIVGIDCAAFGGPQVAALAFRSTAMFQRIDMSAFSCDVAPGLAAGVSAAVDHLADLSEDALGTRRKRLEQSLVQVGEYVDYLASYLTNSLSLMQKVHVFGISGELAMGEALRRVPRVTFCLPGIPAERIFQGLLERRLVTAAATPDPLLRNMGLDEVDVALTVGLGPYNTTHDVDQLVRALAAIY</sequence>
<accession>A0ABU2B747</accession>
<proteinExistence type="predicted"/>
<feature type="domain" description="Aminotransferase class V" evidence="1">
    <location>
        <begin position="182"/>
        <end position="248"/>
    </location>
</feature>
<name>A0ABU2B747_9CORY</name>
<organism evidence="2 3">
    <name type="scientific">Corynebacterium felinum</name>
    <dbReference type="NCBI Taxonomy" id="131318"/>
    <lineage>
        <taxon>Bacteria</taxon>
        <taxon>Bacillati</taxon>
        <taxon>Actinomycetota</taxon>
        <taxon>Actinomycetes</taxon>
        <taxon>Mycobacteriales</taxon>
        <taxon>Corynebacteriaceae</taxon>
        <taxon>Corynebacterium</taxon>
    </lineage>
</organism>
<dbReference type="Pfam" id="PF00266">
    <property type="entry name" value="Aminotran_5"/>
    <property type="match status" value="1"/>
</dbReference>
<dbReference type="EMBL" id="JAVDYF010000001">
    <property type="protein sequence ID" value="MDR7354435.1"/>
    <property type="molecule type" value="Genomic_DNA"/>
</dbReference>
<evidence type="ECO:0000259" key="1">
    <source>
        <dbReference type="Pfam" id="PF00266"/>
    </source>
</evidence>
<protein>
    <submittedName>
        <fullName evidence="2">Selenocysteine lyase/cysteine desulfurase</fullName>
    </submittedName>
</protein>
<dbReference type="Proteomes" id="UP001183619">
    <property type="component" value="Unassembled WGS sequence"/>
</dbReference>
<evidence type="ECO:0000313" key="2">
    <source>
        <dbReference type="EMBL" id="MDR7354435.1"/>
    </source>
</evidence>
<gene>
    <name evidence="2" type="ORF">J2S37_000973</name>
</gene>
<dbReference type="InterPro" id="IPR015421">
    <property type="entry name" value="PyrdxlP-dep_Trfase_major"/>
</dbReference>
<dbReference type="InterPro" id="IPR015422">
    <property type="entry name" value="PyrdxlP-dep_Trfase_small"/>
</dbReference>
<keyword evidence="3" id="KW-1185">Reference proteome</keyword>
<keyword evidence="2" id="KW-0456">Lyase</keyword>